<dbReference type="PROSITE" id="PS51986">
    <property type="entry name" value="GS_BETA_GRASP"/>
    <property type="match status" value="1"/>
</dbReference>
<dbReference type="AlphaFoldDB" id="A0A173ZTI2"/>
<evidence type="ECO:0000256" key="4">
    <source>
        <dbReference type="ARBA" id="ARBA00022741"/>
    </source>
</evidence>
<keyword evidence="5" id="KW-0067">ATP-binding</keyword>
<evidence type="ECO:0000256" key="5">
    <source>
        <dbReference type="ARBA" id="ARBA00022840"/>
    </source>
</evidence>
<feature type="domain" description="GS catalytic" evidence="10">
    <location>
        <begin position="107"/>
        <end position="403"/>
    </location>
</feature>
<evidence type="ECO:0000256" key="3">
    <source>
        <dbReference type="ARBA" id="ARBA00022598"/>
    </source>
</evidence>
<dbReference type="GO" id="GO:0004356">
    <property type="term" value="F:glutamine synthetase activity"/>
    <property type="evidence" value="ECO:0007669"/>
    <property type="project" value="UniProtKB-EC"/>
</dbReference>
<evidence type="ECO:0000259" key="10">
    <source>
        <dbReference type="PROSITE" id="PS51987"/>
    </source>
</evidence>
<evidence type="ECO:0000256" key="7">
    <source>
        <dbReference type="PROSITE-ProRule" id="PRU01330"/>
    </source>
</evidence>
<dbReference type="Gene3D" id="3.30.590.10">
    <property type="entry name" value="Glutamine synthetase/guanido kinase, catalytic domain"/>
    <property type="match status" value="1"/>
</dbReference>
<evidence type="ECO:0000256" key="6">
    <source>
        <dbReference type="ARBA" id="ARBA00022842"/>
    </source>
</evidence>
<dbReference type="InterPro" id="IPR008146">
    <property type="entry name" value="Gln_synth_cat_dom"/>
</dbReference>
<dbReference type="EMBL" id="RCYR01000001">
    <property type="protein sequence ID" value="RYS82467.1"/>
    <property type="molecule type" value="Genomic_DNA"/>
</dbReference>
<dbReference type="GeneID" id="97329347"/>
<dbReference type="InterPro" id="IPR008147">
    <property type="entry name" value="Gln_synt_N"/>
</dbReference>
<dbReference type="GO" id="GO:0005524">
    <property type="term" value="F:ATP binding"/>
    <property type="evidence" value="ECO:0007669"/>
    <property type="project" value="UniProtKB-KW"/>
</dbReference>
<evidence type="ECO:0000313" key="14">
    <source>
        <dbReference type="Proteomes" id="UP000292665"/>
    </source>
</evidence>
<sequence length="403" mass="45737">MKYSQQEIIQYVQEEDVKFIRLAFCDVFGKQKNISIMPDELQRAFSYGIAIDASAIDGFGDETHSDLFLHPEPDTLMPLPWRPEEGSVVRMFCHITHQDGTPFEYDSRALLEKAIKAASEEGLQFSFGTEQEFYLFRSDDFGEPTMIPYDHAGYMDIAPEDKGENIRREICLTLEQMGIHPESSHHEQGPGQNEIDFRYSDPMTAADNALTFQTVVKAVALRNGLCADFSPKPLRDQPGNGFHINISVKSDREFNYMDAVIAGILDKISEMTLFLNPLENSYERFGQNKAPLYISWSKENRSQLVRVPAALGEYQRVELRSPDPSTNTYLAFALIIYAVLDGIRNKTELPAPADINLYRADKDTLARFGQLPKDFKTACFLAANSSFIKKYIPDAILNIYCKQ</sequence>
<reference evidence="12 14" key="2">
    <citation type="journal article" date="2019" name="Science, e1252229">
        <title>Invertible promoters mediate bacterial phase variation, antibiotic resistance, and host adaptation in the gut.</title>
        <authorList>
            <person name="Jiang X."/>
            <person name="Hall A.B."/>
            <person name="Arthur T.D."/>
            <person name="Plichta D.R."/>
            <person name="Covington C.T."/>
            <person name="Poyet M."/>
            <person name="Crothers J."/>
            <person name="Moses P.L."/>
            <person name="Tolonen A.C."/>
            <person name="Vlamakis H."/>
            <person name="Alm E.J."/>
            <person name="Xavier R.J."/>
        </authorList>
    </citation>
    <scope>NUCLEOTIDE SEQUENCE [LARGE SCALE GENOMIC DNA]</scope>
    <source>
        <strain evidence="14">aa_0143</strain>
        <strain evidence="12">Aa_0143</strain>
    </source>
</reference>
<dbReference type="Pfam" id="PF03951">
    <property type="entry name" value="Gln-synt_N"/>
    <property type="match status" value="1"/>
</dbReference>
<keyword evidence="3 11" id="KW-0436">Ligase</keyword>
<dbReference type="SUPFAM" id="SSF55931">
    <property type="entry name" value="Glutamine synthetase/guanido kinase"/>
    <property type="match status" value="1"/>
</dbReference>
<dbReference type="SUPFAM" id="SSF54368">
    <property type="entry name" value="Glutamine synthetase, N-terminal domain"/>
    <property type="match status" value="1"/>
</dbReference>
<protein>
    <submittedName>
        <fullName evidence="11">Glutamine synthetase</fullName>
        <ecNumber evidence="11">6.3.1.2</ecNumber>
    </submittedName>
</protein>
<organism evidence="11 13">
    <name type="scientific">[Ruminococcus] torques</name>
    <dbReference type="NCBI Taxonomy" id="33039"/>
    <lineage>
        <taxon>Bacteria</taxon>
        <taxon>Bacillati</taxon>
        <taxon>Bacillota</taxon>
        <taxon>Clostridia</taxon>
        <taxon>Lachnospirales</taxon>
        <taxon>Lachnospiraceae</taxon>
        <taxon>Mediterraneibacter</taxon>
    </lineage>
</organism>
<dbReference type="InterPro" id="IPR036651">
    <property type="entry name" value="Gln_synt_N_sf"/>
</dbReference>
<dbReference type="InterPro" id="IPR027303">
    <property type="entry name" value="Gln_synth_gly_rich_site"/>
</dbReference>
<evidence type="ECO:0000256" key="2">
    <source>
        <dbReference type="ARBA" id="ARBA00009897"/>
    </source>
</evidence>
<evidence type="ECO:0000259" key="9">
    <source>
        <dbReference type="PROSITE" id="PS51986"/>
    </source>
</evidence>
<accession>A0A173ZTI2</accession>
<keyword evidence="4" id="KW-0547">Nucleotide-binding</keyword>
<dbReference type="EC" id="6.3.1.2" evidence="11"/>
<dbReference type="Pfam" id="PF00120">
    <property type="entry name" value="Gln-synt_C"/>
    <property type="match status" value="1"/>
</dbReference>
<name>A0A173ZTI2_9FIRM</name>
<dbReference type="PROSITE" id="PS00181">
    <property type="entry name" value="GLNA_ATP"/>
    <property type="match status" value="1"/>
</dbReference>
<dbReference type="GO" id="GO:0006542">
    <property type="term" value="P:glutamine biosynthetic process"/>
    <property type="evidence" value="ECO:0007669"/>
    <property type="project" value="InterPro"/>
</dbReference>
<feature type="domain" description="GS beta-grasp" evidence="9">
    <location>
        <begin position="15"/>
        <end position="100"/>
    </location>
</feature>
<dbReference type="EMBL" id="CYZO01000008">
    <property type="protein sequence ID" value="CUN79133.1"/>
    <property type="molecule type" value="Genomic_DNA"/>
</dbReference>
<gene>
    <name evidence="11" type="primary">glnA_2</name>
    <name evidence="12" type="ORF">EAI93_01870</name>
    <name evidence="11" type="ORF">ERS852456_00830</name>
</gene>
<dbReference type="PANTHER" id="PTHR43785">
    <property type="entry name" value="GAMMA-GLUTAMYLPUTRESCINE SYNTHETASE"/>
    <property type="match status" value="1"/>
</dbReference>
<proteinExistence type="inferred from homology"/>
<evidence type="ECO:0000313" key="13">
    <source>
        <dbReference type="Proteomes" id="UP000095787"/>
    </source>
</evidence>
<dbReference type="PANTHER" id="PTHR43785:SF12">
    <property type="entry name" value="TYPE-1 GLUTAMINE SYNTHETASE 2"/>
    <property type="match status" value="1"/>
</dbReference>
<evidence type="ECO:0000313" key="11">
    <source>
        <dbReference type="EMBL" id="CUN79133.1"/>
    </source>
</evidence>
<evidence type="ECO:0000256" key="8">
    <source>
        <dbReference type="RuleBase" id="RU000384"/>
    </source>
</evidence>
<dbReference type="PROSITE" id="PS51987">
    <property type="entry name" value="GS_CATALYTIC"/>
    <property type="match status" value="1"/>
</dbReference>
<reference evidence="11 13" key="1">
    <citation type="submission" date="2015-09" db="EMBL/GenBank/DDBJ databases">
        <authorList>
            <consortium name="Pathogen Informatics"/>
        </authorList>
    </citation>
    <scope>NUCLEOTIDE SEQUENCE [LARGE SCALE GENOMIC DNA]</scope>
    <source>
        <strain evidence="11 13">2789STDY5834841</strain>
    </source>
</reference>
<evidence type="ECO:0000313" key="12">
    <source>
        <dbReference type="EMBL" id="RYS82467.1"/>
    </source>
</evidence>
<dbReference type="InterPro" id="IPR014746">
    <property type="entry name" value="Gln_synth/guanido_kin_cat_dom"/>
</dbReference>
<dbReference type="SMART" id="SM01230">
    <property type="entry name" value="Gln-synt_C"/>
    <property type="match status" value="1"/>
</dbReference>
<dbReference type="Proteomes" id="UP000292665">
    <property type="component" value="Unassembled WGS sequence"/>
</dbReference>
<evidence type="ECO:0000256" key="1">
    <source>
        <dbReference type="ARBA" id="ARBA00001946"/>
    </source>
</evidence>
<dbReference type="Gene3D" id="3.10.20.70">
    <property type="entry name" value="Glutamine synthetase, N-terminal domain"/>
    <property type="match status" value="1"/>
</dbReference>
<dbReference type="RefSeq" id="WP_004845337.1">
    <property type="nucleotide sequence ID" value="NZ_AP028249.1"/>
</dbReference>
<comment type="similarity">
    <text evidence="2 7 8">Belongs to the glutamine synthetase family.</text>
</comment>
<comment type="cofactor">
    <cofactor evidence="1">
        <name>Mg(2+)</name>
        <dbReference type="ChEBI" id="CHEBI:18420"/>
    </cofactor>
</comment>
<dbReference type="Proteomes" id="UP000095787">
    <property type="component" value="Unassembled WGS sequence"/>
</dbReference>
<keyword evidence="6" id="KW-0460">Magnesium</keyword>